<sequence length="394" mass="42984">MAQRLYLLTIFALSAALLYMQFAPSGGEVGDDLYIVVGGNPPSVAVFNGSKFLGGSYLYDADPYFPMYDSFLYGDFLLVFQGEAGSIIYIYNISDFKKVYGTVHAPSNVSHLLYGELGLAPLVGSTLYIAVSNFAEKRGYVCALDLDALLLKECISVGMYPHAPIKVGDVVVAPTIREPRLVFYSPSNGSLRVISPRYDWPIFVNTHDVLRYTQLSFHMITTDGRYIYGEGHLVEPGTRFAVGVHSHALVVAMDLSGRVVSVAPTNAPPPGLPGLAVCNGKLYATSPVEGLVYVFEVPSLKLVKTIKTGGVPWGAFANPKCTAVYVTDIVGGRVLVIDVRRDEVAKVVKTPMLWPHTVIFVDKEVVEKMDIQPEVKFKPLEIPPYLYCGDAPPS</sequence>
<dbReference type="RefSeq" id="WP_011850148.1">
    <property type="nucleotide sequence ID" value="NC_009073.1"/>
</dbReference>
<dbReference type="Proteomes" id="UP000001431">
    <property type="component" value="Chromosome"/>
</dbReference>
<organism evidence="1 2">
    <name type="scientific">Pyrobaculum calidifontis (strain DSM 21063 / JCM 11548 / VA1)</name>
    <dbReference type="NCBI Taxonomy" id="410359"/>
    <lineage>
        <taxon>Archaea</taxon>
        <taxon>Thermoproteota</taxon>
        <taxon>Thermoprotei</taxon>
        <taxon>Thermoproteales</taxon>
        <taxon>Thermoproteaceae</taxon>
        <taxon>Pyrobaculum</taxon>
    </lineage>
</organism>
<dbReference type="AlphaFoldDB" id="A3MW73"/>
<dbReference type="KEGG" id="pcl:Pcal_1471"/>
<evidence type="ECO:0008006" key="3">
    <source>
        <dbReference type="Google" id="ProtNLM"/>
    </source>
</evidence>
<dbReference type="InterPro" id="IPR011048">
    <property type="entry name" value="Haem_d1_sf"/>
</dbReference>
<dbReference type="EMBL" id="CP000561">
    <property type="protein sequence ID" value="ABO08890.1"/>
    <property type="molecule type" value="Genomic_DNA"/>
</dbReference>
<dbReference type="OrthoDB" id="25751at2157"/>
<accession>A3MW73</accession>
<reference evidence="1" key="1">
    <citation type="submission" date="2007-02" db="EMBL/GenBank/DDBJ databases">
        <title>Complete sequence of Pyrobaculum calidifontis JCM 11548.</title>
        <authorList>
            <consortium name="US DOE Joint Genome Institute"/>
            <person name="Copeland A."/>
            <person name="Lucas S."/>
            <person name="Lapidus A."/>
            <person name="Barry K."/>
            <person name="Glavina del Rio T."/>
            <person name="Dalin E."/>
            <person name="Tice H."/>
            <person name="Pitluck S."/>
            <person name="Chain P."/>
            <person name="Malfatti S."/>
            <person name="Shin M."/>
            <person name="Vergez L."/>
            <person name="Schmutz J."/>
            <person name="Larimer F."/>
            <person name="Land M."/>
            <person name="Hauser L."/>
            <person name="Kyrpides N."/>
            <person name="Mikhailova N."/>
            <person name="Cozen A.E."/>
            <person name="Fitz-Gibbon S.T."/>
            <person name="House C.H."/>
            <person name="Saltikov C."/>
            <person name="Lowe T.M."/>
            <person name="Richardson P."/>
        </authorList>
    </citation>
    <scope>NUCLEOTIDE SEQUENCE [LARGE SCALE GENOMIC DNA]</scope>
    <source>
        <strain evidence="1">JCM 11548</strain>
    </source>
</reference>
<dbReference type="SUPFAM" id="SSF51004">
    <property type="entry name" value="C-terminal (heme d1) domain of cytochrome cd1-nitrite reductase"/>
    <property type="match status" value="1"/>
</dbReference>
<dbReference type="InterPro" id="IPR015943">
    <property type="entry name" value="WD40/YVTN_repeat-like_dom_sf"/>
</dbReference>
<dbReference type="HOGENOM" id="CLU_699461_0_0_2"/>
<dbReference type="GeneID" id="4908581"/>
<proteinExistence type="predicted"/>
<gene>
    <name evidence="1" type="ordered locus">Pcal_1471</name>
</gene>
<dbReference type="eggNOG" id="arCOG07051">
    <property type="taxonomic scope" value="Archaea"/>
</dbReference>
<evidence type="ECO:0000313" key="1">
    <source>
        <dbReference type="EMBL" id="ABO08890.1"/>
    </source>
</evidence>
<dbReference type="STRING" id="410359.Pcal_1471"/>
<dbReference type="Gene3D" id="2.130.10.10">
    <property type="entry name" value="YVTN repeat-like/Quinoprotein amine dehydrogenase"/>
    <property type="match status" value="1"/>
</dbReference>
<keyword evidence="2" id="KW-1185">Reference proteome</keyword>
<evidence type="ECO:0000313" key="2">
    <source>
        <dbReference type="Proteomes" id="UP000001431"/>
    </source>
</evidence>
<protein>
    <recommendedName>
        <fullName evidence="3">YncE family protein</fullName>
    </recommendedName>
</protein>
<name>A3MW73_PYRCJ</name>